<dbReference type="Pfam" id="PF07690">
    <property type="entry name" value="MFS_1"/>
    <property type="match status" value="1"/>
</dbReference>
<feature type="transmembrane region" description="Helical" evidence="1">
    <location>
        <begin position="301"/>
        <end position="322"/>
    </location>
</feature>
<keyword evidence="1" id="KW-0812">Transmembrane</keyword>
<feature type="transmembrane region" description="Helical" evidence="1">
    <location>
        <begin position="360"/>
        <end position="379"/>
    </location>
</feature>
<protein>
    <recommendedName>
        <fullName evidence="4">MFS transporter</fullName>
    </recommendedName>
</protein>
<feature type="transmembrane region" description="Helical" evidence="1">
    <location>
        <begin position="144"/>
        <end position="162"/>
    </location>
</feature>
<dbReference type="SUPFAM" id="SSF103473">
    <property type="entry name" value="MFS general substrate transporter"/>
    <property type="match status" value="1"/>
</dbReference>
<dbReference type="InterPro" id="IPR036259">
    <property type="entry name" value="MFS_trans_sf"/>
</dbReference>
<accession>A0ABY8QUJ8</accession>
<dbReference type="RefSeq" id="WP_349639479.1">
    <property type="nucleotide sequence ID" value="NZ_CP090958.1"/>
</dbReference>
<organism evidence="2 3">
    <name type="scientific">Saxibacter everestensis</name>
    <dbReference type="NCBI Taxonomy" id="2909229"/>
    <lineage>
        <taxon>Bacteria</taxon>
        <taxon>Bacillati</taxon>
        <taxon>Actinomycetota</taxon>
        <taxon>Actinomycetes</taxon>
        <taxon>Micrococcales</taxon>
        <taxon>Brevibacteriaceae</taxon>
        <taxon>Saxibacter</taxon>
    </lineage>
</organism>
<feature type="transmembrane region" description="Helical" evidence="1">
    <location>
        <begin position="217"/>
        <end position="242"/>
    </location>
</feature>
<feature type="transmembrane region" description="Helical" evidence="1">
    <location>
        <begin position="334"/>
        <end position="354"/>
    </location>
</feature>
<feature type="transmembrane region" description="Helical" evidence="1">
    <location>
        <begin position="104"/>
        <end position="123"/>
    </location>
</feature>
<keyword evidence="3" id="KW-1185">Reference proteome</keyword>
<evidence type="ECO:0000256" key="1">
    <source>
        <dbReference type="SAM" id="Phobius"/>
    </source>
</evidence>
<keyword evidence="1" id="KW-1133">Transmembrane helix</keyword>
<feature type="transmembrane region" description="Helical" evidence="1">
    <location>
        <begin position="78"/>
        <end position="98"/>
    </location>
</feature>
<dbReference type="EMBL" id="CP090958">
    <property type="protein sequence ID" value="WGW12675.1"/>
    <property type="molecule type" value="Genomic_DNA"/>
</dbReference>
<name>A0ABY8QUJ8_9MICO</name>
<evidence type="ECO:0000313" key="2">
    <source>
        <dbReference type="EMBL" id="WGW12675.1"/>
    </source>
</evidence>
<evidence type="ECO:0000313" key="3">
    <source>
        <dbReference type="Proteomes" id="UP001209083"/>
    </source>
</evidence>
<gene>
    <name evidence="2" type="ORF">LWF01_02575</name>
</gene>
<dbReference type="Proteomes" id="UP001209083">
    <property type="component" value="Chromosome"/>
</dbReference>
<feature type="transmembrane region" description="Helical" evidence="1">
    <location>
        <begin position="12"/>
        <end position="41"/>
    </location>
</feature>
<feature type="transmembrane region" description="Helical" evidence="1">
    <location>
        <begin position="278"/>
        <end position="295"/>
    </location>
</feature>
<feature type="transmembrane region" description="Helical" evidence="1">
    <location>
        <begin position="248"/>
        <end position="266"/>
    </location>
</feature>
<dbReference type="Gene3D" id="1.20.1250.20">
    <property type="entry name" value="MFS general substrate transporter like domains"/>
    <property type="match status" value="1"/>
</dbReference>
<feature type="transmembrane region" description="Helical" evidence="1">
    <location>
        <begin position="47"/>
        <end position="66"/>
    </location>
</feature>
<feature type="transmembrane region" description="Helical" evidence="1">
    <location>
        <begin position="168"/>
        <end position="187"/>
    </location>
</feature>
<keyword evidence="1" id="KW-0472">Membrane</keyword>
<evidence type="ECO:0008006" key="4">
    <source>
        <dbReference type="Google" id="ProtNLM"/>
    </source>
</evidence>
<proteinExistence type="predicted"/>
<sequence length="385" mass="39611">MALERSPLGGRFWWWLTVASLSRAPVLMSAVAFTSVAALIAEDPDQGGVLAGASVMGMLFGTPIAISVQRRWPPRRLLTVQLIACASCWLAFVFTVAAKAEMVVLVPVALVAGATMAGTAGLVRSMMSDAVSESNQARASTIDALAQDAVIFLAPVAVSVGVTAGAVGAPVAVAVVALLAVISVPVLKPRSRTLEKQRELTTPAPARPVGKWVSWSFLSLGVGLALGAVEAGAVGLAVGLGLSVGSAWLFFFILAGSGAIGAWLDISAMQQRWPGKRLLILLTSLIIGCVLLSFGPTWLTAMIGLVLIGLPTAAVLGLRSHVFDDDAPASRSGGLTLAFAAQSIGFAVGATLLAITGQSWALLIATGVLIASGLLIRGMRRQDKQ</sequence>
<dbReference type="InterPro" id="IPR011701">
    <property type="entry name" value="MFS"/>
</dbReference>
<reference evidence="2 3" key="1">
    <citation type="submission" date="2023-05" db="EMBL/GenBank/DDBJ databases">
        <title>Lithophilousrod everest ZFBP1038 complete genpme.</title>
        <authorList>
            <person name="Tian M."/>
        </authorList>
    </citation>
    <scope>NUCLEOTIDE SEQUENCE [LARGE SCALE GENOMIC DNA]</scope>
    <source>
        <strain evidence="2 3">ZFBP1038</strain>
    </source>
</reference>